<evidence type="ECO:0000313" key="2">
    <source>
        <dbReference type="EMBL" id="CAB3789416.1"/>
    </source>
</evidence>
<proteinExistence type="predicted"/>
<dbReference type="EMBL" id="CADIKM010000011">
    <property type="protein sequence ID" value="CAB3789416.1"/>
    <property type="molecule type" value="Genomic_DNA"/>
</dbReference>
<gene>
    <name evidence="2" type="ORF">LMG28138_02765</name>
</gene>
<organism evidence="2 3">
    <name type="scientific">Pararobbsia alpina</name>
    <dbReference type="NCBI Taxonomy" id="621374"/>
    <lineage>
        <taxon>Bacteria</taxon>
        <taxon>Pseudomonadati</taxon>
        <taxon>Pseudomonadota</taxon>
        <taxon>Betaproteobacteria</taxon>
        <taxon>Burkholderiales</taxon>
        <taxon>Burkholderiaceae</taxon>
        <taxon>Pararobbsia</taxon>
    </lineage>
</organism>
<keyword evidence="1" id="KW-0812">Transmembrane</keyword>
<accession>A0A6S7B6E9</accession>
<protein>
    <submittedName>
        <fullName evidence="2">Uncharacterized protein</fullName>
    </submittedName>
</protein>
<dbReference type="Proteomes" id="UP000494115">
    <property type="component" value="Unassembled WGS sequence"/>
</dbReference>
<keyword evidence="1" id="KW-1133">Transmembrane helix</keyword>
<keyword evidence="1" id="KW-0472">Membrane</keyword>
<evidence type="ECO:0000256" key="1">
    <source>
        <dbReference type="SAM" id="Phobius"/>
    </source>
</evidence>
<dbReference type="AlphaFoldDB" id="A0A6S7B6E9"/>
<reference evidence="2 3" key="1">
    <citation type="submission" date="2020-04" db="EMBL/GenBank/DDBJ databases">
        <authorList>
            <person name="De Canck E."/>
        </authorList>
    </citation>
    <scope>NUCLEOTIDE SEQUENCE [LARGE SCALE GENOMIC DNA]</scope>
    <source>
        <strain evidence="2 3">LMG 28138</strain>
    </source>
</reference>
<feature type="transmembrane region" description="Helical" evidence="1">
    <location>
        <begin position="54"/>
        <end position="74"/>
    </location>
</feature>
<dbReference type="RefSeq" id="WP_175105326.1">
    <property type="nucleotide sequence ID" value="NZ_CADIKM010000011.1"/>
</dbReference>
<keyword evidence="3" id="KW-1185">Reference proteome</keyword>
<name>A0A6S7B6E9_9BURK</name>
<evidence type="ECO:0000313" key="3">
    <source>
        <dbReference type="Proteomes" id="UP000494115"/>
    </source>
</evidence>
<feature type="transmembrane region" description="Helical" evidence="1">
    <location>
        <begin position="6"/>
        <end position="26"/>
    </location>
</feature>
<sequence length="92" mass="10776">MFGLVILFFQLFVCLVLFAVGLWSVARPKHLQHFIHSNFALLPAVRKGVRITPIFIRLAGMYLLWFAYTLTISFHEEILWVERQFEIRPPGS</sequence>